<dbReference type="OrthoDB" id="8659436at2"/>
<organism evidence="2 3">
    <name type="scientific">Campylobacter sputorum subsp. sputorum</name>
    <dbReference type="NCBI Taxonomy" id="32024"/>
    <lineage>
        <taxon>Bacteria</taxon>
        <taxon>Pseudomonadati</taxon>
        <taxon>Campylobacterota</taxon>
        <taxon>Epsilonproteobacteria</taxon>
        <taxon>Campylobacterales</taxon>
        <taxon>Campylobacteraceae</taxon>
        <taxon>Campylobacter</taxon>
    </lineage>
</organism>
<dbReference type="PANTHER" id="PTHR33202">
    <property type="entry name" value="ZINC UPTAKE REGULATION PROTEIN"/>
    <property type="match status" value="1"/>
</dbReference>
<keyword evidence="3" id="KW-1185">Reference proteome</keyword>
<dbReference type="Gene3D" id="1.10.10.10">
    <property type="entry name" value="Winged helix-like DNA-binding domain superfamily/Winged helix DNA-binding domain"/>
    <property type="match status" value="1"/>
</dbReference>
<dbReference type="GO" id="GO:1900376">
    <property type="term" value="P:regulation of secondary metabolite biosynthetic process"/>
    <property type="evidence" value="ECO:0007669"/>
    <property type="project" value="TreeGrafter"/>
</dbReference>
<evidence type="ECO:0000313" key="3">
    <source>
        <dbReference type="Proteomes" id="UP000254920"/>
    </source>
</evidence>
<dbReference type="InterPro" id="IPR036390">
    <property type="entry name" value="WH_DNA-bd_sf"/>
</dbReference>
<proteinExistence type="predicted"/>
<keyword evidence="1" id="KW-0479">Metal-binding</keyword>
<evidence type="ECO:0000256" key="1">
    <source>
        <dbReference type="PIRSR" id="PIRSR602481-1"/>
    </source>
</evidence>
<dbReference type="RefSeq" id="WP_089181899.1">
    <property type="nucleotide sequence ID" value="NZ_CP043427.1"/>
</dbReference>
<feature type="binding site" evidence="1">
    <location>
        <position position="84"/>
    </location>
    <ligand>
        <name>Zn(2+)</name>
        <dbReference type="ChEBI" id="CHEBI:29105"/>
    </ligand>
</feature>
<dbReference type="PANTHER" id="PTHR33202:SF7">
    <property type="entry name" value="FERRIC UPTAKE REGULATION PROTEIN"/>
    <property type="match status" value="1"/>
</dbReference>
<dbReference type="GO" id="GO:0003700">
    <property type="term" value="F:DNA-binding transcription factor activity"/>
    <property type="evidence" value="ECO:0007669"/>
    <property type="project" value="InterPro"/>
</dbReference>
<dbReference type="EMBL" id="UFVD01000001">
    <property type="protein sequence ID" value="SUX11128.1"/>
    <property type="molecule type" value="Genomic_DNA"/>
</dbReference>
<evidence type="ECO:0000313" key="2">
    <source>
        <dbReference type="EMBL" id="SUX11128.1"/>
    </source>
</evidence>
<dbReference type="STRING" id="32024.GCA_000788295_01629"/>
<keyword evidence="1" id="KW-0862">Zinc</keyword>
<name>A0A381DKE5_9BACT</name>
<dbReference type="Proteomes" id="UP000254920">
    <property type="component" value="Unassembled WGS sequence"/>
</dbReference>
<sequence length="118" mass="13563">MDAKKLLEDNKIKATPLREKIIKILNSSKAPLSYDEILSQINANKTTFYRNMELFESSDIVIKTENNHKSYYELANEAKAYFFCDICKQITNIEVPAIRDVNKVKSVIIKGICKNCNL</sequence>
<dbReference type="InterPro" id="IPR002481">
    <property type="entry name" value="FUR"/>
</dbReference>
<reference evidence="2 3" key="1">
    <citation type="submission" date="2018-06" db="EMBL/GenBank/DDBJ databases">
        <authorList>
            <consortium name="Pathogen Informatics"/>
            <person name="Doyle S."/>
        </authorList>
    </citation>
    <scope>NUCLEOTIDE SEQUENCE [LARGE SCALE GENOMIC DNA]</scope>
    <source>
        <strain evidence="2 3">NCTC12475</strain>
    </source>
</reference>
<dbReference type="GO" id="GO:0045892">
    <property type="term" value="P:negative regulation of DNA-templated transcription"/>
    <property type="evidence" value="ECO:0007669"/>
    <property type="project" value="TreeGrafter"/>
</dbReference>
<dbReference type="InterPro" id="IPR036388">
    <property type="entry name" value="WH-like_DNA-bd_sf"/>
</dbReference>
<accession>A0A381DKE5</accession>
<dbReference type="Pfam" id="PF01475">
    <property type="entry name" value="FUR"/>
    <property type="match status" value="1"/>
</dbReference>
<dbReference type="GO" id="GO:0008270">
    <property type="term" value="F:zinc ion binding"/>
    <property type="evidence" value="ECO:0007669"/>
    <property type="project" value="TreeGrafter"/>
</dbReference>
<dbReference type="SUPFAM" id="SSF46785">
    <property type="entry name" value="Winged helix' DNA-binding domain"/>
    <property type="match status" value="1"/>
</dbReference>
<dbReference type="GO" id="GO:0000976">
    <property type="term" value="F:transcription cis-regulatory region binding"/>
    <property type="evidence" value="ECO:0007669"/>
    <property type="project" value="TreeGrafter"/>
</dbReference>
<comment type="cofactor">
    <cofactor evidence="1">
        <name>Zn(2+)</name>
        <dbReference type="ChEBI" id="CHEBI:29105"/>
    </cofactor>
    <text evidence="1">Binds 1 zinc ion per subunit.</text>
</comment>
<gene>
    <name evidence="2" type="primary">perR_2</name>
    <name evidence="2" type="ORF">NCTC12475_01343</name>
</gene>
<feature type="binding site" evidence="1">
    <location>
        <position position="87"/>
    </location>
    <ligand>
        <name>Zn(2+)</name>
        <dbReference type="ChEBI" id="CHEBI:29105"/>
    </ligand>
</feature>
<dbReference type="GeneID" id="93089995"/>
<dbReference type="AlphaFoldDB" id="A0A381DKE5"/>
<protein>
    <submittedName>
        <fullName evidence="2">Metallo-beta-lactamase family protein</fullName>
    </submittedName>
</protein>